<keyword evidence="16" id="KW-0479">Metal-binding</keyword>
<feature type="binding site" evidence="16">
    <location>
        <position position="166"/>
    </location>
    <ligand>
        <name>Zn(2+)</name>
        <dbReference type="ChEBI" id="CHEBI:29105"/>
    </ligand>
</feature>
<name>A0A814HGF3_ADIRI</name>
<evidence type="ECO:0000256" key="14">
    <source>
        <dbReference type="ARBA" id="ARBA00023303"/>
    </source>
</evidence>
<keyword evidence="7" id="KW-0520">NAD</keyword>
<feature type="transmembrane region" description="Helical" evidence="17">
    <location>
        <begin position="1104"/>
        <end position="1126"/>
    </location>
</feature>
<evidence type="ECO:0000256" key="16">
    <source>
        <dbReference type="PROSITE-ProRule" id="PRU00236"/>
    </source>
</evidence>
<comment type="subcellular location">
    <subcellularLocation>
        <location evidence="1">Membrane</location>
        <topology evidence="1">Multi-pass membrane protein</topology>
    </subcellularLocation>
    <subcellularLocation>
        <location evidence="15">Postsynaptic cell membrane</location>
    </subcellularLocation>
</comment>
<feature type="binding site" evidence="16">
    <location>
        <position position="194"/>
    </location>
    <ligand>
        <name>Zn(2+)</name>
        <dbReference type="ChEBI" id="CHEBI:29105"/>
    </ligand>
</feature>
<gene>
    <name evidence="19" type="ORF">XAT740_LOCUS13695</name>
</gene>
<dbReference type="PROSITE" id="PS50305">
    <property type="entry name" value="SIRTUIN"/>
    <property type="match status" value="1"/>
</dbReference>
<evidence type="ECO:0000256" key="9">
    <source>
        <dbReference type="ARBA" id="ARBA00023136"/>
    </source>
</evidence>
<organism evidence="19 20">
    <name type="scientific">Adineta ricciae</name>
    <name type="common">Rotifer</name>
    <dbReference type="NCBI Taxonomy" id="249248"/>
    <lineage>
        <taxon>Eukaryota</taxon>
        <taxon>Metazoa</taxon>
        <taxon>Spiralia</taxon>
        <taxon>Gnathifera</taxon>
        <taxon>Rotifera</taxon>
        <taxon>Eurotatoria</taxon>
        <taxon>Bdelloidea</taxon>
        <taxon>Adinetida</taxon>
        <taxon>Adinetidae</taxon>
        <taxon>Adineta</taxon>
    </lineage>
</organism>
<keyword evidence="3" id="KW-0808">Transferase</keyword>
<dbReference type="GO" id="GO:0004930">
    <property type="term" value="F:G protein-coupled receptor activity"/>
    <property type="evidence" value="ECO:0007669"/>
    <property type="project" value="InterPro"/>
</dbReference>
<feature type="active site" description="Proton acceptor" evidence="16">
    <location>
        <position position="153"/>
    </location>
</feature>
<keyword evidence="8" id="KW-0406">Ion transport</keyword>
<keyword evidence="20" id="KW-1185">Reference proteome</keyword>
<keyword evidence="4 17" id="KW-0812">Transmembrane</keyword>
<evidence type="ECO:0000256" key="4">
    <source>
        <dbReference type="ARBA" id="ARBA00022692"/>
    </source>
</evidence>
<evidence type="ECO:0000256" key="12">
    <source>
        <dbReference type="ARBA" id="ARBA00023257"/>
    </source>
</evidence>
<dbReference type="Gene3D" id="3.40.190.10">
    <property type="entry name" value="Periplasmic binding protein-like II"/>
    <property type="match status" value="2"/>
</dbReference>
<dbReference type="InterPro" id="IPR028082">
    <property type="entry name" value="Peripla_BP_I"/>
</dbReference>
<dbReference type="InterPro" id="IPR026591">
    <property type="entry name" value="Sirtuin_cat_small_dom_sf"/>
</dbReference>
<dbReference type="InterPro" id="IPR001320">
    <property type="entry name" value="Iontro_rcpt_C"/>
</dbReference>
<keyword evidence="14" id="KW-0407">Ion channel</keyword>
<keyword evidence="6" id="KW-0770">Synapse</keyword>
<evidence type="ECO:0000259" key="18">
    <source>
        <dbReference type="PROSITE" id="PS50305"/>
    </source>
</evidence>
<keyword evidence="10" id="KW-0675">Receptor</keyword>
<evidence type="ECO:0000313" key="20">
    <source>
        <dbReference type="Proteomes" id="UP000663828"/>
    </source>
</evidence>
<feature type="transmembrane region" description="Helical" evidence="17">
    <location>
        <begin position="860"/>
        <end position="880"/>
    </location>
</feature>
<dbReference type="GO" id="GO:0015276">
    <property type="term" value="F:ligand-gated monoatomic ion channel activity"/>
    <property type="evidence" value="ECO:0007669"/>
    <property type="project" value="InterPro"/>
</dbReference>
<dbReference type="Pfam" id="PF00060">
    <property type="entry name" value="Lig_chan"/>
    <property type="match status" value="1"/>
</dbReference>
<feature type="transmembrane region" description="Helical" evidence="17">
    <location>
        <begin position="924"/>
        <end position="942"/>
    </location>
</feature>
<dbReference type="InterPro" id="IPR026590">
    <property type="entry name" value="Ssirtuin_cat_dom"/>
</dbReference>
<comment type="caution">
    <text evidence="19">The sequence shown here is derived from an EMBL/GenBank/DDBJ whole genome shotgun (WGS) entry which is preliminary data.</text>
</comment>
<accession>A0A814HGF3</accession>
<sequence length="1294" mass="147296">MTASADFKQTIDPEMKSLVSQAAELVLNCEAILFTSGAGMGVGSGLGTFRGVAAGVWPPLLKHPNLDFSDMSNPKWFEIKQGNSKDHDTANFGYAFWAYRYNAYTSATPHIGYEIAKKWNHLSNVKHAFSFTSNIDGHWIKSGWDESLTLECHGSIHYMQCVKPCCQRIWETDNALNLQVDPKTDCVIDALPKCSFCTRLARPNVLMFGDGLYVDTRSNEQSENYNKFRANIQEMKGRLLIIELGAGTAVPTVRMESEAMYKDPELAADFIRINPLKEHLFMNHFYENRIRIVGLFPQYDNTSVRILRYYPNDAWTFHARALFRAAISLANRYEITIDKQPITGTLIETSGEGNGFTELDLLCRETKKTGQADIVGIVGPSTSTKSRFLGTFAAHIGIPMMSYAATNAELDDPIFYPTFYRIVPSDLLLAEAIVELFENFNWTTCTLIFTKDDYGYGGLKILLEKYHLNISIKERLIFDPRFDKFNANMNETLRKSQSQIILVWANENHSRKIVQRAIDEGLLDSSFVWLMTNKVHINLPSVQDAQKLDGFLAVLPIIDPSSTGDINEDLQKEAFDIWLNSSEDESYYPRDDSLIDPYAIYAFDAVWSLIIALNKSAHDGQIPSMNMSTHCFDNQLINKDKYEMYLKNSKLWGISGMVEFRKNESNDRISSASYELVNIQSTEYVHIAVWRSNDKKWVDFNRSRIIWRINDSSSVPVDYPQLKGEFVRIMVIEAPPFVIVCDRNSSLHSDWCLRPLETINPNFSISGFVADFIRRLQETSEFTFSIEIAEPSQSYNSVVSLLSRSNRNYDMILSNVRITSERLLNVAYSVPFHEEPFQVITRYNSEIPITLFSCFYPFTWSVWMTILALIVYSGVLIYFFEYPNQKIENGGSCVKSVFLGVCRALCSVFSVNTDIRLTTNPSRLTVLGLYALGIILIATYTANLSSVLTLNRGRPISGIDDIKNGRVPFSRVGIVANSAVPDYYIQNVLSDYRPLSSPEEIYPRLLDRTIDAAIWDASVLKFKIDREYCNQLSVVGSEFFRSSIGIVIPEKWPFKKDLDVRVSKMREEGKLDQLRVDWLESTQCSSSDIAGKFNNQNKQLSLDIVSGLFLSFLILTAIAFIIHLWYNRSTIMHICWQIVKRCKMKVVILLICCVTLTMANNSTQASLYVSFITPKIVPFLLGTFRFDTLETVDFPLDVIFPSTARRVDVIVFMRSGMNSYEASVNLWLWTECPEKGTSDTKFKRGHRYNQVAYAFDSELLEFSYCSSKPTLHITTDNYANNVLVELYAAGYSHV</sequence>
<evidence type="ECO:0000256" key="7">
    <source>
        <dbReference type="ARBA" id="ARBA00023027"/>
    </source>
</evidence>
<evidence type="ECO:0000256" key="15">
    <source>
        <dbReference type="ARBA" id="ARBA00034100"/>
    </source>
</evidence>
<dbReference type="Gene3D" id="3.40.50.2300">
    <property type="match status" value="2"/>
</dbReference>
<dbReference type="SUPFAM" id="SSF53850">
    <property type="entry name" value="Periplasmic binding protein-like II"/>
    <property type="match status" value="1"/>
</dbReference>
<evidence type="ECO:0000256" key="6">
    <source>
        <dbReference type="ARBA" id="ARBA00023018"/>
    </source>
</evidence>
<dbReference type="InterPro" id="IPR003000">
    <property type="entry name" value="Sirtuin"/>
</dbReference>
<feature type="domain" description="Deacetylase sirtuin-type" evidence="18">
    <location>
        <begin position="12"/>
        <end position="299"/>
    </location>
</feature>
<evidence type="ECO:0000256" key="5">
    <source>
        <dbReference type="ARBA" id="ARBA00022989"/>
    </source>
</evidence>
<keyword evidence="16" id="KW-0862">Zinc</keyword>
<keyword evidence="5 17" id="KW-1133">Transmembrane helix</keyword>
<dbReference type="Proteomes" id="UP000663828">
    <property type="component" value="Unassembled WGS sequence"/>
</dbReference>
<dbReference type="EMBL" id="CAJNOR010000801">
    <property type="protein sequence ID" value="CAF1010518.1"/>
    <property type="molecule type" value="Genomic_DNA"/>
</dbReference>
<protein>
    <recommendedName>
        <fullName evidence="18">Deacetylase sirtuin-type domain-containing protein</fullName>
    </recommendedName>
</protein>
<keyword evidence="13" id="KW-1071">Ligand-gated ion channel</keyword>
<dbReference type="GO" id="GO:0016740">
    <property type="term" value="F:transferase activity"/>
    <property type="evidence" value="ECO:0007669"/>
    <property type="project" value="UniProtKB-KW"/>
</dbReference>
<evidence type="ECO:0000256" key="1">
    <source>
        <dbReference type="ARBA" id="ARBA00004141"/>
    </source>
</evidence>
<dbReference type="PRINTS" id="PR00248">
    <property type="entry name" value="GPCRMGR"/>
</dbReference>
<dbReference type="InterPro" id="IPR015683">
    <property type="entry name" value="Ionotropic_Glu_rcpt"/>
</dbReference>
<evidence type="ECO:0000256" key="10">
    <source>
        <dbReference type="ARBA" id="ARBA00023170"/>
    </source>
</evidence>
<dbReference type="InterPro" id="IPR029035">
    <property type="entry name" value="DHS-like_NAD/FAD-binding_dom"/>
</dbReference>
<reference evidence="19" key="1">
    <citation type="submission" date="2021-02" db="EMBL/GenBank/DDBJ databases">
        <authorList>
            <person name="Nowell W R."/>
        </authorList>
    </citation>
    <scope>NUCLEOTIDE SEQUENCE</scope>
</reference>
<feature type="binding site" evidence="16">
    <location>
        <position position="197"/>
    </location>
    <ligand>
        <name>Zn(2+)</name>
        <dbReference type="ChEBI" id="CHEBI:29105"/>
    </ligand>
</feature>
<dbReference type="Gene3D" id="1.10.287.70">
    <property type="match status" value="1"/>
</dbReference>
<evidence type="ECO:0000256" key="11">
    <source>
        <dbReference type="ARBA" id="ARBA00023180"/>
    </source>
</evidence>
<keyword evidence="2" id="KW-0813">Transport</keyword>
<evidence type="ECO:0000256" key="2">
    <source>
        <dbReference type="ARBA" id="ARBA00022448"/>
    </source>
</evidence>
<keyword evidence="12" id="KW-0628">Postsynaptic cell membrane</keyword>
<dbReference type="Gene3D" id="3.40.50.1220">
    <property type="entry name" value="TPP-binding domain"/>
    <property type="match status" value="1"/>
</dbReference>
<dbReference type="SMART" id="SM00079">
    <property type="entry name" value="PBPe"/>
    <property type="match status" value="1"/>
</dbReference>
<dbReference type="Gene3D" id="3.30.1600.10">
    <property type="entry name" value="SIR2/SIRT2 'Small Domain"/>
    <property type="match status" value="1"/>
</dbReference>
<keyword evidence="11" id="KW-0325">Glycoprotein</keyword>
<dbReference type="InterPro" id="IPR001828">
    <property type="entry name" value="ANF_lig-bd_rcpt"/>
</dbReference>
<evidence type="ECO:0000256" key="3">
    <source>
        <dbReference type="ARBA" id="ARBA00022679"/>
    </source>
</evidence>
<proteinExistence type="predicted"/>
<dbReference type="GO" id="GO:0070403">
    <property type="term" value="F:NAD+ binding"/>
    <property type="evidence" value="ECO:0007669"/>
    <property type="project" value="InterPro"/>
</dbReference>
<keyword evidence="9 17" id="KW-0472">Membrane</keyword>
<evidence type="ECO:0000256" key="17">
    <source>
        <dbReference type="SAM" id="Phobius"/>
    </source>
</evidence>
<evidence type="ECO:0000256" key="8">
    <source>
        <dbReference type="ARBA" id="ARBA00023065"/>
    </source>
</evidence>
<evidence type="ECO:0000256" key="13">
    <source>
        <dbReference type="ARBA" id="ARBA00023286"/>
    </source>
</evidence>
<dbReference type="Pfam" id="PF01094">
    <property type="entry name" value="ANF_receptor"/>
    <property type="match status" value="1"/>
</dbReference>
<dbReference type="PANTHER" id="PTHR18966">
    <property type="entry name" value="IONOTROPIC GLUTAMATE RECEPTOR"/>
    <property type="match status" value="1"/>
</dbReference>
<dbReference type="SUPFAM" id="SSF52467">
    <property type="entry name" value="DHS-like NAD/FAD-binding domain"/>
    <property type="match status" value="1"/>
</dbReference>
<dbReference type="GO" id="GO:0046872">
    <property type="term" value="F:metal ion binding"/>
    <property type="evidence" value="ECO:0007669"/>
    <property type="project" value="UniProtKB-KW"/>
</dbReference>
<feature type="binding site" evidence="16">
    <location>
        <position position="161"/>
    </location>
    <ligand>
        <name>Zn(2+)</name>
        <dbReference type="ChEBI" id="CHEBI:29105"/>
    </ligand>
</feature>
<dbReference type="Pfam" id="PF02146">
    <property type="entry name" value="SIR2"/>
    <property type="match status" value="1"/>
</dbReference>
<dbReference type="GO" id="GO:0045211">
    <property type="term" value="C:postsynaptic membrane"/>
    <property type="evidence" value="ECO:0007669"/>
    <property type="project" value="UniProtKB-SubCell"/>
</dbReference>
<dbReference type="SUPFAM" id="SSF53822">
    <property type="entry name" value="Periplasmic binding protein-like I"/>
    <property type="match status" value="1"/>
</dbReference>
<dbReference type="InterPro" id="IPR000337">
    <property type="entry name" value="GPCR_3"/>
</dbReference>
<evidence type="ECO:0000313" key="19">
    <source>
        <dbReference type="EMBL" id="CAF1010518.1"/>
    </source>
</evidence>
<feature type="transmembrane region" description="Helical" evidence="17">
    <location>
        <begin position="1146"/>
        <end position="1171"/>
    </location>
</feature>